<organism evidence="4">
    <name type="scientific">Roseihalotalea indica</name>
    <dbReference type="NCBI Taxonomy" id="2867963"/>
    <lineage>
        <taxon>Bacteria</taxon>
        <taxon>Pseudomonadati</taxon>
        <taxon>Bacteroidota</taxon>
        <taxon>Cytophagia</taxon>
        <taxon>Cytophagales</taxon>
        <taxon>Catalimonadaceae</taxon>
        <taxon>Roseihalotalea</taxon>
    </lineage>
</organism>
<sequence>MSLLTVSHPAPLTSLHGNKPIAYDVHYLPDMSPKPVIVFVHGFKGFKDWGYFNLLADTFARAGFVFVKINLSHNGTSPAHPTDFVDLEAFGHNNFSIELDDLGVLIDHLSYPEFGIPAQEMDLTRLSLMGHSRGGSLVLLKAHEDTRVKQVITMAAVSDLEDRWPQSLLDEWKKAGVYHIQNSRTKQNMPLYYQIVKDYYAHKERFQVPEAIRNLTAPILAFHGTNDETVPVSMAEDIRQWNTAANVQIIEGANHTFGGKHPYEEDALPEAVQQIIDESVRFLKGPTSG</sequence>
<evidence type="ECO:0000256" key="1">
    <source>
        <dbReference type="ARBA" id="ARBA00022801"/>
    </source>
</evidence>
<reference evidence="4" key="2">
    <citation type="journal article" date="2024" name="Antonie Van Leeuwenhoek">
        <title>Roseihalotalea indica gen. nov., sp. nov., a halophilic Bacteroidetes from mesopelagic Southwest Indian Ocean with higher carbohydrate metabolic potential.</title>
        <authorList>
            <person name="Chen B."/>
            <person name="Zhang M."/>
            <person name="Lin D."/>
            <person name="Ye J."/>
            <person name="Tang K."/>
        </authorList>
    </citation>
    <scope>NUCLEOTIDE SEQUENCE</scope>
    <source>
        <strain evidence="4">TK19036</strain>
    </source>
</reference>
<comment type="similarity">
    <text evidence="2">Belongs to the AB hydrolase superfamily. FUS2 hydrolase family.</text>
</comment>
<dbReference type="Gene3D" id="3.40.50.1820">
    <property type="entry name" value="alpha/beta hydrolase"/>
    <property type="match status" value="1"/>
</dbReference>
<dbReference type="Pfam" id="PF12697">
    <property type="entry name" value="Abhydrolase_6"/>
    <property type="match status" value="1"/>
</dbReference>
<name>A0AA49GS57_9BACT</name>
<evidence type="ECO:0000259" key="3">
    <source>
        <dbReference type="Pfam" id="PF12697"/>
    </source>
</evidence>
<proteinExistence type="inferred from homology"/>
<evidence type="ECO:0000313" key="4">
    <source>
        <dbReference type="EMBL" id="WKN38944.1"/>
    </source>
</evidence>
<dbReference type="InterPro" id="IPR029058">
    <property type="entry name" value="AB_hydrolase_fold"/>
</dbReference>
<gene>
    <name evidence="4" type="ORF">K4G66_09540</name>
</gene>
<dbReference type="GO" id="GO:0052689">
    <property type="term" value="F:carboxylic ester hydrolase activity"/>
    <property type="evidence" value="ECO:0007669"/>
    <property type="project" value="UniProtKB-ARBA"/>
</dbReference>
<dbReference type="SUPFAM" id="SSF53474">
    <property type="entry name" value="alpha/beta-Hydrolases"/>
    <property type="match status" value="1"/>
</dbReference>
<protein>
    <submittedName>
        <fullName evidence="4">Alpha/beta fold hydrolase</fullName>
    </submittedName>
</protein>
<dbReference type="PANTHER" id="PTHR22946">
    <property type="entry name" value="DIENELACTONE HYDROLASE DOMAIN-CONTAINING PROTEIN-RELATED"/>
    <property type="match status" value="1"/>
</dbReference>
<reference evidence="4" key="1">
    <citation type="journal article" date="2023" name="Comput. Struct. Biotechnol. J.">
        <title>Discovery of a novel marine Bacteroidetes with a rich repertoire of carbohydrate-active enzymes.</title>
        <authorList>
            <person name="Chen B."/>
            <person name="Liu G."/>
            <person name="Chen Q."/>
            <person name="Wang H."/>
            <person name="Liu L."/>
            <person name="Tang K."/>
        </authorList>
    </citation>
    <scope>NUCLEOTIDE SEQUENCE</scope>
    <source>
        <strain evidence="4">TK19036</strain>
    </source>
</reference>
<keyword evidence="1 4" id="KW-0378">Hydrolase</keyword>
<dbReference type="AlphaFoldDB" id="A0AA49GS57"/>
<dbReference type="InterPro" id="IPR000073">
    <property type="entry name" value="AB_hydrolase_1"/>
</dbReference>
<accession>A0AA49GS57</accession>
<evidence type="ECO:0000256" key="2">
    <source>
        <dbReference type="ARBA" id="ARBA00038115"/>
    </source>
</evidence>
<dbReference type="EMBL" id="CP120682">
    <property type="protein sequence ID" value="WKN38944.1"/>
    <property type="molecule type" value="Genomic_DNA"/>
</dbReference>
<dbReference type="PANTHER" id="PTHR22946:SF9">
    <property type="entry name" value="POLYKETIDE TRANSFERASE AF380"/>
    <property type="match status" value="1"/>
</dbReference>
<feature type="domain" description="AB hydrolase-1" evidence="3">
    <location>
        <begin position="37"/>
        <end position="257"/>
    </location>
</feature>
<dbReference type="InterPro" id="IPR050261">
    <property type="entry name" value="FrsA_esterase"/>
</dbReference>